<dbReference type="GO" id="GO:0005886">
    <property type="term" value="C:plasma membrane"/>
    <property type="evidence" value="ECO:0007669"/>
    <property type="project" value="UniProtKB-SubCell"/>
</dbReference>
<dbReference type="STRING" id="157733.AB986_07300"/>
<evidence type="ECO:0000256" key="3">
    <source>
        <dbReference type="ARBA" id="ARBA00022692"/>
    </source>
</evidence>
<dbReference type="PATRIC" id="fig|157733.3.peg.3725"/>
<accession>A0A0J6FXE4</accession>
<sequence>MFEIAIAHIVLGLSIAAPLGPINIEIMKRGIHKGFWSSLFVGAGGMSADLLLMYLMFFGLAAFVKVSYVQVSLLILGAIILTLSGIQGCLSKVSLDEEKDKEQSGLFSSYAAGFMIAAFNPMNLLFWIGIYGSVLSVSLQQPDKWQAFFLSALVFIGIGLWNINLCMTVHFGKSLMKPRTLRAISVTASLVLLFFGLRFGYLAAEMIFVASK</sequence>
<keyword evidence="5" id="KW-0472">Membrane</keyword>
<evidence type="ECO:0000256" key="1">
    <source>
        <dbReference type="ARBA" id="ARBA00004651"/>
    </source>
</evidence>
<name>A0A0J6FXE4_9BACL</name>
<dbReference type="GO" id="GO:0015171">
    <property type="term" value="F:amino acid transmembrane transporter activity"/>
    <property type="evidence" value="ECO:0007669"/>
    <property type="project" value="TreeGrafter"/>
</dbReference>
<proteinExistence type="predicted"/>
<dbReference type="AlphaFoldDB" id="A0A0J6FXE4"/>
<keyword evidence="3" id="KW-0812">Transmembrane</keyword>
<evidence type="ECO:0000313" key="6">
    <source>
        <dbReference type="EMBL" id="KMM39032.1"/>
    </source>
</evidence>
<dbReference type="OrthoDB" id="7874789at2"/>
<organism evidence="6 7">
    <name type="scientific">Guptibacillus hwajinpoensis</name>
    <dbReference type="NCBI Taxonomy" id="208199"/>
    <lineage>
        <taxon>Bacteria</taxon>
        <taxon>Bacillati</taxon>
        <taxon>Bacillota</taxon>
        <taxon>Bacilli</taxon>
        <taxon>Bacillales</taxon>
        <taxon>Guptibacillaceae</taxon>
        <taxon>Guptibacillus</taxon>
    </lineage>
</organism>
<dbReference type="PANTHER" id="PTHR30086:SF6">
    <property type="entry name" value="AMINO ACID EFFLUX PROTEIN YCGF-RELATED"/>
    <property type="match status" value="1"/>
</dbReference>
<evidence type="ECO:0000256" key="4">
    <source>
        <dbReference type="ARBA" id="ARBA00022989"/>
    </source>
</evidence>
<dbReference type="InterPro" id="IPR001123">
    <property type="entry name" value="LeuE-type"/>
</dbReference>
<keyword evidence="2" id="KW-1003">Cell membrane</keyword>
<reference evidence="6" key="1">
    <citation type="submission" date="2015-06" db="EMBL/GenBank/DDBJ databases">
        <authorList>
            <person name="Liu B."/>
            <person name="Wang J."/>
            <person name="Zhu Y."/>
            <person name="Liu G."/>
            <person name="Chen Q."/>
            <person name="Zheng C."/>
            <person name="Che J."/>
            <person name="Ge C."/>
            <person name="Shi H."/>
            <person name="Pan Z."/>
            <person name="Liu X."/>
        </authorList>
    </citation>
    <scope>NUCLEOTIDE SEQUENCE [LARGE SCALE GENOMIC DNA]</scope>
    <source>
        <strain evidence="6">DSM 16346</strain>
    </source>
</reference>
<protein>
    <submittedName>
        <fullName evidence="6">Uncharacterized protein</fullName>
    </submittedName>
</protein>
<gene>
    <name evidence="6" type="ORF">AB986_07300</name>
</gene>
<dbReference type="Proteomes" id="UP000035996">
    <property type="component" value="Unassembled WGS sequence"/>
</dbReference>
<comment type="subcellular location">
    <subcellularLocation>
        <location evidence="1">Cell membrane</location>
        <topology evidence="1">Multi-pass membrane protein</topology>
    </subcellularLocation>
</comment>
<keyword evidence="4" id="KW-1133">Transmembrane helix</keyword>
<evidence type="ECO:0000313" key="7">
    <source>
        <dbReference type="Proteomes" id="UP000035996"/>
    </source>
</evidence>
<dbReference type="Pfam" id="PF01810">
    <property type="entry name" value="LysE"/>
    <property type="match status" value="1"/>
</dbReference>
<dbReference type="PANTHER" id="PTHR30086">
    <property type="entry name" value="ARGININE EXPORTER PROTEIN ARGO"/>
    <property type="match status" value="1"/>
</dbReference>
<comment type="caution">
    <text evidence="6">The sequence shown here is derived from an EMBL/GenBank/DDBJ whole genome shotgun (WGS) entry which is preliminary data.</text>
</comment>
<dbReference type="RefSeq" id="WP_048310202.1">
    <property type="nucleotide sequence ID" value="NZ_CP119526.1"/>
</dbReference>
<evidence type="ECO:0000256" key="2">
    <source>
        <dbReference type="ARBA" id="ARBA00022475"/>
    </source>
</evidence>
<dbReference type="EMBL" id="LELK01000001">
    <property type="protein sequence ID" value="KMM39032.1"/>
    <property type="molecule type" value="Genomic_DNA"/>
</dbReference>
<dbReference type="GeneID" id="301328076"/>
<evidence type="ECO:0000256" key="5">
    <source>
        <dbReference type="ARBA" id="ARBA00023136"/>
    </source>
</evidence>
<keyword evidence="7" id="KW-1185">Reference proteome</keyword>